<keyword evidence="3" id="KW-1185">Reference proteome</keyword>
<dbReference type="InterPro" id="IPR002750">
    <property type="entry name" value="CobE/GbiG_C"/>
</dbReference>
<dbReference type="SUPFAM" id="SSF159664">
    <property type="entry name" value="CobE/GbiG C-terminal domain-like"/>
    <property type="match status" value="1"/>
</dbReference>
<reference evidence="2" key="1">
    <citation type="submission" date="2022-07" db="EMBL/GenBank/DDBJ databases">
        <title>Ectorhizobium quercum gen.nov., sp. nov.</title>
        <authorList>
            <person name="Ma T."/>
            <person name="Li Y."/>
        </authorList>
    </citation>
    <scope>NUCLEOTIDE SEQUENCE</scope>
    <source>
        <strain evidence="2">BDR2-2</strain>
    </source>
</reference>
<gene>
    <name evidence="2" type="ORF">NOF55_13195</name>
</gene>
<evidence type="ECO:0000313" key="2">
    <source>
        <dbReference type="EMBL" id="MCX8998060.1"/>
    </source>
</evidence>
<evidence type="ECO:0000313" key="3">
    <source>
        <dbReference type="Proteomes" id="UP001208771"/>
    </source>
</evidence>
<dbReference type="PANTHER" id="PTHR37477:SF1">
    <property type="entry name" value="COBALT-PRECORRIN-5A HYDROLASE"/>
    <property type="match status" value="1"/>
</dbReference>
<dbReference type="AlphaFoldDB" id="A0AAE3SV83"/>
<accession>A0AAE3SV83</accession>
<comment type="caution">
    <text evidence="2">The sequence shown here is derived from an EMBL/GenBank/DDBJ whole genome shotgun (WGS) entry which is preliminary data.</text>
</comment>
<dbReference type="PANTHER" id="PTHR37477">
    <property type="entry name" value="COBALT-PRECORRIN-5A HYDROLASE"/>
    <property type="match status" value="1"/>
</dbReference>
<dbReference type="InterPro" id="IPR052553">
    <property type="entry name" value="CbiG_hydrolase"/>
</dbReference>
<dbReference type="GO" id="GO:0009236">
    <property type="term" value="P:cobalamin biosynthetic process"/>
    <property type="evidence" value="ECO:0007669"/>
    <property type="project" value="InterPro"/>
</dbReference>
<name>A0AAE3SV83_9HYPH</name>
<dbReference type="RefSeq" id="WP_306411848.1">
    <property type="nucleotide sequence ID" value="NZ_JANFPI010000004.1"/>
</dbReference>
<dbReference type="Gene3D" id="3.30.420.180">
    <property type="entry name" value="CobE/GbiG C-terminal domain"/>
    <property type="match status" value="1"/>
</dbReference>
<dbReference type="Proteomes" id="UP001208771">
    <property type="component" value="Unassembled WGS sequence"/>
</dbReference>
<dbReference type="InterPro" id="IPR036518">
    <property type="entry name" value="CobE/GbiG_C_sf"/>
</dbReference>
<sequence length="133" mass="13001">MGEAMIVAGIGCRRGTAAETILATLDAALAAASLSRGALAALATGALKAEEAGVKEAANRLGLPLRIADDAALAAAEPRLLTRSEASHGATGSGSLCEAAALAAAGEGASLLAPRFIREGVTVALARMSGDHP</sequence>
<evidence type="ECO:0000259" key="1">
    <source>
        <dbReference type="Pfam" id="PF01890"/>
    </source>
</evidence>
<proteinExistence type="predicted"/>
<dbReference type="Pfam" id="PF01890">
    <property type="entry name" value="CbiG_C"/>
    <property type="match status" value="1"/>
</dbReference>
<protein>
    <submittedName>
        <fullName evidence="2">Cobalamin biosynthesis protein</fullName>
    </submittedName>
</protein>
<organism evidence="2 3">
    <name type="scientific">Ectorhizobium quercum</name>
    <dbReference type="NCBI Taxonomy" id="2965071"/>
    <lineage>
        <taxon>Bacteria</taxon>
        <taxon>Pseudomonadati</taxon>
        <taxon>Pseudomonadota</taxon>
        <taxon>Alphaproteobacteria</taxon>
        <taxon>Hyphomicrobiales</taxon>
        <taxon>Rhizobiaceae</taxon>
        <taxon>Ectorhizobium</taxon>
    </lineage>
</organism>
<feature type="domain" description="CobE/GbiG C-terminal" evidence="1">
    <location>
        <begin position="6"/>
        <end position="126"/>
    </location>
</feature>
<dbReference type="EMBL" id="JANFPI010000004">
    <property type="protein sequence ID" value="MCX8998060.1"/>
    <property type="molecule type" value="Genomic_DNA"/>
</dbReference>